<organism evidence="2 3">
    <name type="scientific">Mycena pura</name>
    <dbReference type="NCBI Taxonomy" id="153505"/>
    <lineage>
        <taxon>Eukaryota</taxon>
        <taxon>Fungi</taxon>
        <taxon>Dikarya</taxon>
        <taxon>Basidiomycota</taxon>
        <taxon>Agaricomycotina</taxon>
        <taxon>Agaricomycetes</taxon>
        <taxon>Agaricomycetidae</taxon>
        <taxon>Agaricales</taxon>
        <taxon>Marasmiineae</taxon>
        <taxon>Mycenaceae</taxon>
        <taxon>Mycena</taxon>
    </lineage>
</organism>
<evidence type="ECO:0000256" key="1">
    <source>
        <dbReference type="SAM" id="MobiDB-lite"/>
    </source>
</evidence>
<keyword evidence="3" id="KW-1185">Reference proteome</keyword>
<evidence type="ECO:0000313" key="3">
    <source>
        <dbReference type="Proteomes" id="UP001219525"/>
    </source>
</evidence>
<dbReference type="AlphaFoldDB" id="A0AAD6Y8A3"/>
<feature type="region of interest" description="Disordered" evidence="1">
    <location>
        <begin position="1"/>
        <end position="46"/>
    </location>
</feature>
<feature type="compositionally biased region" description="Low complexity" evidence="1">
    <location>
        <begin position="75"/>
        <end position="99"/>
    </location>
</feature>
<dbReference type="Proteomes" id="UP001219525">
    <property type="component" value="Unassembled WGS sequence"/>
</dbReference>
<sequence length="131" mass="12954">MDSLLEHQDWARRDDTSRRSPSRDHRERADGRAGTRGAAGGARVRAAPPVARALALADAGAGALGAVGVALPAPVAPGAEDRLNGTSGTLALGTGTGRTPDAEAEAEGRAADGNGGREAVAVLEGAAGLRG</sequence>
<comment type="caution">
    <text evidence="2">The sequence shown here is derived from an EMBL/GenBank/DDBJ whole genome shotgun (WGS) entry which is preliminary data.</text>
</comment>
<name>A0AAD6Y8A3_9AGAR</name>
<evidence type="ECO:0000313" key="2">
    <source>
        <dbReference type="EMBL" id="KAJ7201825.1"/>
    </source>
</evidence>
<feature type="region of interest" description="Disordered" evidence="1">
    <location>
        <begin position="75"/>
        <end position="117"/>
    </location>
</feature>
<dbReference type="EMBL" id="JARJCW010000057">
    <property type="protein sequence ID" value="KAJ7201825.1"/>
    <property type="molecule type" value="Genomic_DNA"/>
</dbReference>
<accession>A0AAD6Y8A3</accession>
<reference evidence="2" key="1">
    <citation type="submission" date="2023-03" db="EMBL/GenBank/DDBJ databases">
        <title>Massive genome expansion in bonnet fungi (Mycena s.s.) driven by repeated elements and novel gene families across ecological guilds.</title>
        <authorList>
            <consortium name="Lawrence Berkeley National Laboratory"/>
            <person name="Harder C.B."/>
            <person name="Miyauchi S."/>
            <person name="Viragh M."/>
            <person name="Kuo A."/>
            <person name="Thoen E."/>
            <person name="Andreopoulos B."/>
            <person name="Lu D."/>
            <person name="Skrede I."/>
            <person name="Drula E."/>
            <person name="Henrissat B."/>
            <person name="Morin E."/>
            <person name="Kohler A."/>
            <person name="Barry K."/>
            <person name="LaButti K."/>
            <person name="Morin E."/>
            <person name="Salamov A."/>
            <person name="Lipzen A."/>
            <person name="Mereny Z."/>
            <person name="Hegedus B."/>
            <person name="Baldrian P."/>
            <person name="Stursova M."/>
            <person name="Weitz H."/>
            <person name="Taylor A."/>
            <person name="Grigoriev I.V."/>
            <person name="Nagy L.G."/>
            <person name="Martin F."/>
            <person name="Kauserud H."/>
        </authorList>
    </citation>
    <scope>NUCLEOTIDE SEQUENCE</scope>
    <source>
        <strain evidence="2">9144</strain>
    </source>
</reference>
<feature type="compositionally biased region" description="Basic and acidic residues" evidence="1">
    <location>
        <begin position="1"/>
        <end position="33"/>
    </location>
</feature>
<proteinExistence type="predicted"/>
<gene>
    <name evidence="2" type="ORF">GGX14DRAFT_399778</name>
</gene>
<protein>
    <submittedName>
        <fullName evidence="2">Uncharacterized protein</fullName>
    </submittedName>
</protein>